<protein>
    <submittedName>
        <fullName evidence="2">Histidine phosphatase family protein</fullName>
        <ecNumber evidence="2">3.1.3.-</ecNumber>
    </submittedName>
</protein>
<dbReference type="InterPro" id="IPR001345">
    <property type="entry name" value="PG/BPGM_mutase_AS"/>
</dbReference>
<dbReference type="InterPro" id="IPR050275">
    <property type="entry name" value="PGM_Phosphatase"/>
</dbReference>
<dbReference type="EC" id="3.1.3.-" evidence="2"/>
<dbReference type="SMART" id="SM00855">
    <property type="entry name" value="PGAM"/>
    <property type="match status" value="1"/>
</dbReference>
<sequence>MRLLLIRHGQTPSNLKHLLDTAEPGPGLTPLGQEQAAALPGALAKERIDVLYASTLLRTQLTAAPLATRTGLEVVVRDGIRELSAGDLEMRGDAEAAETYLTTAFAWSAGNTGLRMPGGENGVEALGRYDAVVAEAAATGAETVAMISHGAAIRMWVAARAENVDVDFAAAHALRNTGAVILSGTPGGGWRAHRWEDHSLGPEDSGPGESGPAGEAVEGAHG</sequence>
<dbReference type="PANTHER" id="PTHR48100">
    <property type="entry name" value="BROAD-SPECIFICITY PHOSPHATASE YOR283W-RELATED"/>
    <property type="match status" value="1"/>
</dbReference>
<dbReference type="Pfam" id="PF00300">
    <property type="entry name" value="His_Phos_1"/>
    <property type="match status" value="1"/>
</dbReference>
<dbReference type="Proteomes" id="UP001216440">
    <property type="component" value="Chromosome"/>
</dbReference>
<keyword evidence="3" id="KW-1185">Reference proteome</keyword>
<feature type="compositionally biased region" description="Low complexity" evidence="1">
    <location>
        <begin position="202"/>
        <end position="222"/>
    </location>
</feature>
<gene>
    <name evidence="2" type="ORF">PYS65_22560</name>
</gene>
<dbReference type="InterPro" id="IPR013078">
    <property type="entry name" value="His_Pase_superF_clade-1"/>
</dbReference>
<dbReference type="PANTHER" id="PTHR48100:SF58">
    <property type="entry name" value="PE-PGRS FAMILY PROTEIN PE_PGRS11"/>
    <property type="match status" value="1"/>
</dbReference>
<organism evidence="2 3">
    <name type="scientific">Streptomyces cathayae</name>
    <dbReference type="NCBI Taxonomy" id="3031124"/>
    <lineage>
        <taxon>Bacteria</taxon>
        <taxon>Bacillati</taxon>
        <taxon>Actinomycetota</taxon>
        <taxon>Actinomycetes</taxon>
        <taxon>Kitasatosporales</taxon>
        <taxon>Streptomycetaceae</taxon>
        <taxon>Streptomyces</taxon>
    </lineage>
</organism>
<evidence type="ECO:0000313" key="3">
    <source>
        <dbReference type="Proteomes" id="UP001216440"/>
    </source>
</evidence>
<name>A0ABY8K4Y4_9ACTN</name>
<dbReference type="GO" id="GO:0016787">
    <property type="term" value="F:hydrolase activity"/>
    <property type="evidence" value="ECO:0007669"/>
    <property type="project" value="UniProtKB-KW"/>
</dbReference>
<dbReference type="PROSITE" id="PS00175">
    <property type="entry name" value="PG_MUTASE"/>
    <property type="match status" value="1"/>
</dbReference>
<dbReference type="SUPFAM" id="SSF53254">
    <property type="entry name" value="Phosphoglycerate mutase-like"/>
    <property type="match status" value="1"/>
</dbReference>
<proteinExistence type="predicted"/>
<dbReference type="CDD" id="cd07067">
    <property type="entry name" value="HP_PGM_like"/>
    <property type="match status" value="1"/>
</dbReference>
<evidence type="ECO:0000313" key="2">
    <source>
        <dbReference type="EMBL" id="WGD42699.1"/>
    </source>
</evidence>
<evidence type="ECO:0000256" key="1">
    <source>
        <dbReference type="SAM" id="MobiDB-lite"/>
    </source>
</evidence>
<dbReference type="RefSeq" id="WP_279335750.1">
    <property type="nucleotide sequence ID" value="NZ_CP121682.1"/>
</dbReference>
<feature type="region of interest" description="Disordered" evidence="1">
    <location>
        <begin position="192"/>
        <end position="222"/>
    </location>
</feature>
<keyword evidence="2" id="KW-0378">Hydrolase</keyword>
<dbReference type="InterPro" id="IPR029033">
    <property type="entry name" value="His_PPase_superfam"/>
</dbReference>
<dbReference type="EMBL" id="CP121682">
    <property type="protein sequence ID" value="WGD42699.1"/>
    <property type="molecule type" value="Genomic_DNA"/>
</dbReference>
<accession>A0ABY8K4Y4</accession>
<dbReference type="Gene3D" id="3.40.50.1240">
    <property type="entry name" value="Phosphoglycerate mutase-like"/>
    <property type="match status" value="1"/>
</dbReference>
<reference evidence="2 3" key="1">
    <citation type="submission" date="2023-03" db="EMBL/GenBank/DDBJ databases">
        <authorList>
            <person name="Mo P."/>
        </authorList>
    </citation>
    <scope>NUCLEOTIDE SEQUENCE [LARGE SCALE GENOMIC DNA]</scope>
    <source>
        <strain evidence="2 3">HUAS 5</strain>
    </source>
</reference>